<dbReference type="InterPro" id="IPR013325">
    <property type="entry name" value="RNA_pol_sigma_r2"/>
</dbReference>
<protein>
    <submittedName>
        <fullName evidence="7">RNA polymerase sigma-70 factor, ECF subfamily</fullName>
    </submittedName>
</protein>
<keyword evidence="4" id="KW-0804">Transcription</keyword>
<keyword evidence="2" id="KW-0805">Transcription regulation</keyword>
<keyword evidence="3" id="KW-0731">Sigma factor</keyword>
<dbReference type="Pfam" id="PF08281">
    <property type="entry name" value="Sigma70_r4_2"/>
    <property type="match status" value="1"/>
</dbReference>
<dbReference type="InterPro" id="IPR013249">
    <property type="entry name" value="RNA_pol_sigma70_r4_t2"/>
</dbReference>
<name>A0A1T5P8Y3_9BACT</name>
<evidence type="ECO:0000256" key="3">
    <source>
        <dbReference type="ARBA" id="ARBA00023082"/>
    </source>
</evidence>
<dbReference type="InterPro" id="IPR014284">
    <property type="entry name" value="RNA_pol_sigma-70_dom"/>
</dbReference>
<dbReference type="Pfam" id="PF04542">
    <property type="entry name" value="Sigma70_r2"/>
    <property type="match status" value="1"/>
</dbReference>
<reference evidence="7 8" key="1">
    <citation type="submission" date="2017-02" db="EMBL/GenBank/DDBJ databases">
        <authorList>
            <person name="Peterson S.W."/>
        </authorList>
    </citation>
    <scope>NUCLEOTIDE SEQUENCE [LARGE SCALE GENOMIC DNA]</scope>
    <source>
        <strain evidence="7 8">DSM 18108</strain>
    </source>
</reference>
<dbReference type="InterPro" id="IPR039425">
    <property type="entry name" value="RNA_pol_sigma-70-like"/>
</dbReference>
<dbReference type="Gene3D" id="1.10.10.10">
    <property type="entry name" value="Winged helix-like DNA-binding domain superfamily/Winged helix DNA-binding domain"/>
    <property type="match status" value="1"/>
</dbReference>
<proteinExistence type="inferred from homology"/>
<dbReference type="InterPro" id="IPR007627">
    <property type="entry name" value="RNA_pol_sigma70_r2"/>
</dbReference>
<evidence type="ECO:0000256" key="4">
    <source>
        <dbReference type="ARBA" id="ARBA00023163"/>
    </source>
</evidence>
<evidence type="ECO:0000313" key="7">
    <source>
        <dbReference type="EMBL" id="SKD09126.1"/>
    </source>
</evidence>
<gene>
    <name evidence="7" type="ORF">SAMN05660461_5007</name>
</gene>
<dbReference type="PANTHER" id="PTHR43133:SF46">
    <property type="entry name" value="RNA POLYMERASE SIGMA-70 FACTOR ECF SUBFAMILY"/>
    <property type="match status" value="1"/>
</dbReference>
<dbReference type="InterPro" id="IPR013324">
    <property type="entry name" value="RNA_pol_sigma_r3/r4-like"/>
</dbReference>
<dbReference type="InterPro" id="IPR036388">
    <property type="entry name" value="WH-like_DNA-bd_sf"/>
</dbReference>
<evidence type="ECO:0000313" key="8">
    <source>
        <dbReference type="Proteomes" id="UP000190166"/>
    </source>
</evidence>
<feature type="domain" description="RNA polymerase sigma-70 region 2" evidence="5">
    <location>
        <begin position="27"/>
        <end position="93"/>
    </location>
</feature>
<dbReference type="STRING" id="393003.SAMN05660461_5007"/>
<accession>A0A1T5P8Y3</accession>
<dbReference type="Gene3D" id="1.10.1740.10">
    <property type="match status" value="1"/>
</dbReference>
<keyword evidence="8" id="KW-1185">Reference proteome</keyword>
<feature type="domain" description="RNA polymerase sigma factor 70 region 4 type 2" evidence="6">
    <location>
        <begin position="125"/>
        <end position="172"/>
    </location>
</feature>
<evidence type="ECO:0000256" key="2">
    <source>
        <dbReference type="ARBA" id="ARBA00023015"/>
    </source>
</evidence>
<dbReference type="EMBL" id="FUZZ01000004">
    <property type="protein sequence ID" value="SKD09126.1"/>
    <property type="molecule type" value="Genomic_DNA"/>
</dbReference>
<evidence type="ECO:0000259" key="6">
    <source>
        <dbReference type="Pfam" id="PF08281"/>
    </source>
</evidence>
<dbReference type="AlphaFoldDB" id="A0A1T5P8Y3"/>
<organism evidence="7 8">
    <name type="scientific">Chitinophaga ginsengisegetis</name>
    <dbReference type="NCBI Taxonomy" id="393003"/>
    <lineage>
        <taxon>Bacteria</taxon>
        <taxon>Pseudomonadati</taxon>
        <taxon>Bacteroidota</taxon>
        <taxon>Chitinophagia</taxon>
        <taxon>Chitinophagales</taxon>
        <taxon>Chitinophagaceae</taxon>
        <taxon>Chitinophaga</taxon>
    </lineage>
</organism>
<dbReference type="Proteomes" id="UP000190166">
    <property type="component" value="Unassembled WGS sequence"/>
</dbReference>
<dbReference type="NCBIfam" id="TIGR02937">
    <property type="entry name" value="sigma70-ECF"/>
    <property type="match status" value="1"/>
</dbReference>
<dbReference type="GO" id="GO:0006352">
    <property type="term" value="P:DNA-templated transcription initiation"/>
    <property type="evidence" value="ECO:0007669"/>
    <property type="project" value="InterPro"/>
</dbReference>
<dbReference type="GO" id="GO:0003677">
    <property type="term" value="F:DNA binding"/>
    <property type="evidence" value="ECO:0007669"/>
    <property type="project" value="InterPro"/>
</dbReference>
<dbReference type="GO" id="GO:0016987">
    <property type="term" value="F:sigma factor activity"/>
    <property type="evidence" value="ECO:0007669"/>
    <property type="project" value="UniProtKB-KW"/>
</dbReference>
<dbReference type="PANTHER" id="PTHR43133">
    <property type="entry name" value="RNA POLYMERASE ECF-TYPE SIGMA FACTO"/>
    <property type="match status" value="1"/>
</dbReference>
<dbReference type="InterPro" id="IPR014327">
    <property type="entry name" value="RNA_pol_sigma70_bacteroid"/>
</dbReference>
<comment type="similarity">
    <text evidence="1">Belongs to the sigma-70 factor family. ECF subfamily.</text>
</comment>
<dbReference type="SUPFAM" id="SSF88946">
    <property type="entry name" value="Sigma2 domain of RNA polymerase sigma factors"/>
    <property type="match status" value="1"/>
</dbReference>
<dbReference type="NCBIfam" id="TIGR02985">
    <property type="entry name" value="Sig70_bacteroi1"/>
    <property type="match status" value="1"/>
</dbReference>
<evidence type="ECO:0000256" key="1">
    <source>
        <dbReference type="ARBA" id="ARBA00010641"/>
    </source>
</evidence>
<evidence type="ECO:0000259" key="5">
    <source>
        <dbReference type="Pfam" id="PF04542"/>
    </source>
</evidence>
<sequence length="200" mass="23435">MPERQYTDKELLKLISEGNEAAFRSFFHAWQGRLFHYIRTIIKSPQVAEEVVMDVLTKCWVGRELLPRIEHVEAFMFRIAYHRAIDFLRAASRNPQLVDLLWEEIQMVDATEADNQVIVKEYETKLREAIGLLSPQRRKVYQLSREEGLSHKEIAGRLSLSKHTVNNHITEAQRFIQQYLADHLNLVTVFALLYVVSEKV</sequence>
<dbReference type="SUPFAM" id="SSF88659">
    <property type="entry name" value="Sigma3 and sigma4 domains of RNA polymerase sigma factors"/>
    <property type="match status" value="1"/>
</dbReference>